<gene>
    <name evidence="1" type="ORF">Dsin_018229</name>
</gene>
<proteinExistence type="predicted"/>
<comment type="caution">
    <text evidence="1">The sequence shown here is derived from an EMBL/GenBank/DDBJ whole genome shotgun (WGS) entry which is preliminary data.</text>
</comment>
<sequence>MDRVRIVISYNGRWEQLVDGNQMYVGFDNQGLYVSKNMTFEELMARVHSIVKYDPNKYNIDLQSISIVLDTTCRTFIRNDDNVQLMLGEDRVIPQGALGHIDDCVFISNRHTRIEAGIASFFRYATYTICTWHFSENIRKHFHRKDVAQIIFAATKSYQELKYNQLMEELCNLHQNAYDYIVNAGPEKWSRVHCPQRRYRLMTTNSTECLNSCLRFARKLPMLTLAEFIRDMLQRWERNLDYTSQCADYYKRETLVDAYSVPIMPVGHPNTWEVSEDIKQSVVLPPQ</sequence>
<accession>A0AAE0A6E0</accession>
<dbReference type="PANTHER" id="PTHR31973:SF187">
    <property type="entry name" value="MUTATOR TRANSPOSASE MUDRA PROTEIN"/>
    <property type="match status" value="1"/>
</dbReference>
<keyword evidence="2" id="KW-1185">Reference proteome</keyword>
<dbReference type="PANTHER" id="PTHR31973">
    <property type="entry name" value="POLYPROTEIN, PUTATIVE-RELATED"/>
    <property type="match status" value="1"/>
</dbReference>
<name>A0AAE0A6E0_9ROSI</name>
<evidence type="ECO:0000313" key="2">
    <source>
        <dbReference type="Proteomes" id="UP001281410"/>
    </source>
</evidence>
<reference evidence="1" key="1">
    <citation type="journal article" date="2023" name="Plant J.">
        <title>Genome sequences and population genomics provide insights into the demographic history, inbreeding, and mutation load of two 'living fossil' tree species of Dipteronia.</title>
        <authorList>
            <person name="Feng Y."/>
            <person name="Comes H.P."/>
            <person name="Chen J."/>
            <person name="Zhu S."/>
            <person name="Lu R."/>
            <person name="Zhang X."/>
            <person name="Li P."/>
            <person name="Qiu J."/>
            <person name="Olsen K.M."/>
            <person name="Qiu Y."/>
        </authorList>
    </citation>
    <scope>NUCLEOTIDE SEQUENCE</scope>
    <source>
        <strain evidence="1">NBL</strain>
    </source>
</reference>
<dbReference type="Proteomes" id="UP001281410">
    <property type="component" value="Unassembled WGS sequence"/>
</dbReference>
<evidence type="ECO:0000313" key="1">
    <source>
        <dbReference type="EMBL" id="KAK3204183.1"/>
    </source>
</evidence>
<dbReference type="AlphaFoldDB" id="A0AAE0A6E0"/>
<evidence type="ECO:0008006" key="3">
    <source>
        <dbReference type="Google" id="ProtNLM"/>
    </source>
</evidence>
<organism evidence="1 2">
    <name type="scientific">Dipteronia sinensis</name>
    <dbReference type="NCBI Taxonomy" id="43782"/>
    <lineage>
        <taxon>Eukaryota</taxon>
        <taxon>Viridiplantae</taxon>
        <taxon>Streptophyta</taxon>
        <taxon>Embryophyta</taxon>
        <taxon>Tracheophyta</taxon>
        <taxon>Spermatophyta</taxon>
        <taxon>Magnoliopsida</taxon>
        <taxon>eudicotyledons</taxon>
        <taxon>Gunneridae</taxon>
        <taxon>Pentapetalae</taxon>
        <taxon>rosids</taxon>
        <taxon>malvids</taxon>
        <taxon>Sapindales</taxon>
        <taxon>Sapindaceae</taxon>
        <taxon>Hippocastanoideae</taxon>
        <taxon>Acereae</taxon>
        <taxon>Dipteronia</taxon>
    </lineage>
</organism>
<dbReference type="EMBL" id="JANJYJ010000006">
    <property type="protein sequence ID" value="KAK3204183.1"/>
    <property type="molecule type" value="Genomic_DNA"/>
</dbReference>
<protein>
    <recommendedName>
        <fullName evidence="3">MULE transposase domain-containing protein</fullName>
    </recommendedName>
</protein>